<dbReference type="Gene3D" id="2.170.16.10">
    <property type="entry name" value="Hedgehog/Intein (Hint) domain"/>
    <property type="match status" value="1"/>
</dbReference>
<name>A0A1Y5SS34_9RHOB</name>
<accession>A0A1Y5SS34</accession>
<sequence length="332" mass="36435">MAVETLTISLSNTQKIKGSNLISGDVDDNQIVTVLDGGNLSGRTYEFEKWGKDTPTEPGAGPGGDDEFYFDLSGFDDNFDIEIKSFDPLDCFIFTNFDSYSVVGNVWTFDYTGSDGQPHTVSIDAESTNGTGVACIVVCFAKGTKIRVPAGQMSIEDLQVGDMVHCGDGMQRPILWIGSRAIDQQTLDLHPELRPVQIKTGALEPGYPARDLYLSPQHRVLLRDWRAELLFGEDEVLATASSLINDSTIRPDMECTQVEYFHLLLDGHQTVFANGVECETLMPAEMAQNALPAEARTEICAIFPELATDLGSFGPLYRMALKPTEIRAMMAL</sequence>
<evidence type="ECO:0000259" key="1">
    <source>
        <dbReference type="Pfam" id="PF13403"/>
    </source>
</evidence>
<proteinExistence type="predicted"/>
<protein>
    <recommendedName>
        <fullName evidence="1">Hedgehog/Intein (Hint) domain-containing protein</fullName>
    </recommendedName>
</protein>
<gene>
    <name evidence="2" type="ORF">TRL7639_02442</name>
</gene>
<dbReference type="AlphaFoldDB" id="A0A1Y5SS34"/>
<feature type="domain" description="Hedgehog/Intein (Hint)" evidence="1">
    <location>
        <begin position="138"/>
        <end position="284"/>
    </location>
</feature>
<reference evidence="2 3" key="1">
    <citation type="submission" date="2017-03" db="EMBL/GenBank/DDBJ databases">
        <authorList>
            <person name="Afonso C.L."/>
            <person name="Miller P.J."/>
            <person name="Scott M.A."/>
            <person name="Spackman E."/>
            <person name="Goraichik I."/>
            <person name="Dimitrov K.M."/>
            <person name="Suarez D.L."/>
            <person name="Swayne D.E."/>
        </authorList>
    </citation>
    <scope>NUCLEOTIDE SEQUENCE [LARGE SCALE GENOMIC DNA]</scope>
    <source>
        <strain evidence="2 3">CECT 7639</strain>
    </source>
</reference>
<evidence type="ECO:0000313" key="2">
    <source>
        <dbReference type="EMBL" id="SLN45253.1"/>
    </source>
</evidence>
<dbReference type="EMBL" id="FWFO01000001">
    <property type="protein sequence ID" value="SLN45253.1"/>
    <property type="molecule type" value="Genomic_DNA"/>
</dbReference>
<dbReference type="InterPro" id="IPR036844">
    <property type="entry name" value="Hint_dom_sf"/>
</dbReference>
<keyword evidence="3" id="KW-1185">Reference proteome</keyword>
<evidence type="ECO:0000313" key="3">
    <source>
        <dbReference type="Proteomes" id="UP000193077"/>
    </source>
</evidence>
<dbReference type="Proteomes" id="UP000193077">
    <property type="component" value="Unassembled WGS sequence"/>
</dbReference>
<dbReference type="SUPFAM" id="SSF51294">
    <property type="entry name" value="Hedgehog/intein (Hint) domain"/>
    <property type="match status" value="1"/>
</dbReference>
<dbReference type="Pfam" id="PF13403">
    <property type="entry name" value="Hint_2"/>
    <property type="match status" value="1"/>
</dbReference>
<organism evidence="2 3">
    <name type="scientific">Falsiruegeria litorea R37</name>
    <dbReference type="NCBI Taxonomy" id="1200284"/>
    <lineage>
        <taxon>Bacteria</taxon>
        <taxon>Pseudomonadati</taxon>
        <taxon>Pseudomonadota</taxon>
        <taxon>Alphaproteobacteria</taxon>
        <taxon>Rhodobacterales</taxon>
        <taxon>Roseobacteraceae</taxon>
        <taxon>Falsiruegeria</taxon>
    </lineage>
</organism>
<dbReference type="OrthoDB" id="6305173at2"/>
<dbReference type="InterPro" id="IPR028992">
    <property type="entry name" value="Hedgehog/Intein_dom"/>
</dbReference>